<organism evidence="2">
    <name type="scientific">uncultured bacterium</name>
    <name type="common">gcode 4</name>
    <dbReference type="NCBI Taxonomy" id="1234023"/>
    <lineage>
        <taxon>Bacteria</taxon>
        <taxon>environmental samples</taxon>
    </lineage>
</organism>
<dbReference type="AlphaFoldDB" id="K1XWV0"/>
<feature type="compositionally biased region" description="Low complexity" evidence="1">
    <location>
        <begin position="145"/>
        <end position="159"/>
    </location>
</feature>
<proteinExistence type="predicted"/>
<dbReference type="EMBL" id="AMFJ01034414">
    <property type="protein sequence ID" value="EKD29436.1"/>
    <property type="molecule type" value="Genomic_DNA"/>
</dbReference>
<comment type="caution">
    <text evidence="2">The sequence shown here is derived from an EMBL/GenBank/DDBJ whole genome shotgun (WGS) entry which is preliminary data.</text>
</comment>
<protein>
    <submittedName>
        <fullName evidence="2">Uncharacterized protein</fullName>
    </submittedName>
</protein>
<reference evidence="2" key="1">
    <citation type="journal article" date="2012" name="Science">
        <title>Fermentation, hydrogen, and sulfur metabolism in multiple uncultivated bacterial phyla.</title>
        <authorList>
            <person name="Wrighton K.C."/>
            <person name="Thomas B.C."/>
            <person name="Sharon I."/>
            <person name="Miller C.S."/>
            <person name="Castelle C.J."/>
            <person name="VerBerkmoes N.C."/>
            <person name="Wilkins M.J."/>
            <person name="Hettich R.L."/>
            <person name="Lipton M.S."/>
            <person name="Williams K.H."/>
            <person name="Long P.E."/>
            <person name="Banfield J.F."/>
        </authorList>
    </citation>
    <scope>NUCLEOTIDE SEQUENCE [LARGE SCALE GENOMIC DNA]</scope>
</reference>
<evidence type="ECO:0000313" key="2">
    <source>
        <dbReference type="EMBL" id="EKD29436.1"/>
    </source>
</evidence>
<name>K1XWV0_9BACT</name>
<accession>K1XWV0</accession>
<gene>
    <name evidence="2" type="ORF">ACD_78C00414G0003</name>
</gene>
<evidence type="ECO:0000256" key="1">
    <source>
        <dbReference type="SAM" id="MobiDB-lite"/>
    </source>
</evidence>
<sequence>MYKAFDSDGNIIQNSRGILTIYTSKKAGVEDTSKKASVTTYPISDKDFQITAPSENPYKTTDDNVRIDGRVNKGVVKYITINGYRLSSFTQFGTTWHYFANKSYGSMNDGINLYTIRYYGENDELIFTNLFTIVKEKKEEPKAPEPATGTTATGGTTEG</sequence>
<feature type="region of interest" description="Disordered" evidence="1">
    <location>
        <begin position="138"/>
        <end position="159"/>
    </location>
</feature>